<dbReference type="CDD" id="cd00769">
    <property type="entry name" value="PheRS_beta_core"/>
    <property type="match status" value="1"/>
</dbReference>
<comment type="subunit">
    <text evidence="3 15">Tetramer of two alpha and two beta subunits.</text>
</comment>
<dbReference type="Gene3D" id="3.30.70.380">
    <property type="entry name" value="Ferrodoxin-fold anticodon-binding domain"/>
    <property type="match status" value="1"/>
</dbReference>
<dbReference type="RefSeq" id="WP_385939947.1">
    <property type="nucleotide sequence ID" value="NZ_JBHSOZ010000003.1"/>
</dbReference>
<dbReference type="CDD" id="cd02796">
    <property type="entry name" value="tRNA_bind_bactPheRS"/>
    <property type="match status" value="1"/>
</dbReference>
<evidence type="ECO:0000256" key="14">
    <source>
        <dbReference type="ARBA" id="ARBA00049255"/>
    </source>
</evidence>
<comment type="cofactor">
    <cofactor evidence="15">
        <name>Mg(2+)</name>
        <dbReference type="ChEBI" id="CHEBI:18420"/>
    </cofactor>
    <text evidence="15">Binds 2 magnesium ions per tetramer.</text>
</comment>
<evidence type="ECO:0000256" key="8">
    <source>
        <dbReference type="ARBA" id="ARBA00022741"/>
    </source>
</evidence>
<dbReference type="Pfam" id="PF01588">
    <property type="entry name" value="tRNA_bind"/>
    <property type="match status" value="1"/>
</dbReference>
<feature type="binding site" evidence="15">
    <location>
        <position position="467"/>
    </location>
    <ligand>
        <name>Mg(2+)</name>
        <dbReference type="ChEBI" id="CHEBI:18420"/>
        <note>shared with alpha subunit</note>
    </ligand>
</feature>
<dbReference type="SUPFAM" id="SSF46955">
    <property type="entry name" value="Putative DNA-binding domain"/>
    <property type="match status" value="1"/>
</dbReference>
<dbReference type="InterPro" id="IPR033714">
    <property type="entry name" value="tRNA_bind_bactPheRS"/>
</dbReference>
<keyword evidence="12 15" id="KW-0648">Protein biosynthesis</keyword>
<comment type="caution">
    <text evidence="20">The sequence shown here is derived from an EMBL/GenBank/DDBJ whole genome shotgun (WGS) entry which is preliminary data.</text>
</comment>
<dbReference type="InterPro" id="IPR005146">
    <property type="entry name" value="B3/B4_tRNA-bd"/>
</dbReference>
<dbReference type="SUPFAM" id="SSF54991">
    <property type="entry name" value="Anticodon-binding domain of PheRS"/>
    <property type="match status" value="1"/>
</dbReference>
<keyword evidence="11 16" id="KW-0694">RNA-binding</keyword>
<protein>
    <recommendedName>
        <fullName evidence="15">Phenylalanine--tRNA ligase beta subunit</fullName>
        <ecNumber evidence="15">6.1.1.20</ecNumber>
    </recommendedName>
    <alternativeName>
        <fullName evidence="15">Phenylalanyl-tRNA synthetase beta subunit</fullName>
        <shortName evidence="15">PheRS</shortName>
    </alternativeName>
</protein>
<keyword evidence="5 16" id="KW-0820">tRNA-binding</keyword>
<feature type="domain" description="B5" evidence="19">
    <location>
        <begin position="408"/>
        <end position="483"/>
    </location>
</feature>
<keyword evidence="6 15" id="KW-0436">Ligase</keyword>
<dbReference type="Gene3D" id="2.40.50.140">
    <property type="entry name" value="Nucleic acid-binding proteins"/>
    <property type="match status" value="1"/>
</dbReference>
<evidence type="ECO:0000256" key="6">
    <source>
        <dbReference type="ARBA" id="ARBA00022598"/>
    </source>
</evidence>
<evidence type="ECO:0000256" key="3">
    <source>
        <dbReference type="ARBA" id="ARBA00011209"/>
    </source>
</evidence>
<evidence type="ECO:0000256" key="15">
    <source>
        <dbReference type="HAMAP-Rule" id="MF_00283"/>
    </source>
</evidence>
<dbReference type="PANTHER" id="PTHR10947">
    <property type="entry name" value="PHENYLALANYL-TRNA SYNTHETASE BETA CHAIN AND LEUCINE-RICH REPEAT-CONTAINING PROTEIN 47"/>
    <property type="match status" value="1"/>
</dbReference>
<evidence type="ECO:0000313" key="20">
    <source>
        <dbReference type="EMBL" id="MFC5712724.1"/>
    </source>
</evidence>
<evidence type="ECO:0000256" key="9">
    <source>
        <dbReference type="ARBA" id="ARBA00022840"/>
    </source>
</evidence>
<keyword evidence="10 15" id="KW-0460">Magnesium</keyword>
<feature type="domain" description="FDX-ACB" evidence="18">
    <location>
        <begin position="712"/>
        <end position="805"/>
    </location>
</feature>
<dbReference type="PROSITE" id="PS51483">
    <property type="entry name" value="B5"/>
    <property type="match status" value="1"/>
</dbReference>
<comment type="catalytic activity">
    <reaction evidence="14 15">
        <text>tRNA(Phe) + L-phenylalanine + ATP = L-phenylalanyl-tRNA(Phe) + AMP + diphosphate + H(+)</text>
        <dbReference type="Rhea" id="RHEA:19413"/>
        <dbReference type="Rhea" id="RHEA-COMP:9668"/>
        <dbReference type="Rhea" id="RHEA-COMP:9699"/>
        <dbReference type="ChEBI" id="CHEBI:15378"/>
        <dbReference type="ChEBI" id="CHEBI:30616"/>
        <dbReference type="ChEBI" id="CHEBI:33019"/>
        <dbReference type="ChEBI" id="CHEBI:58095"/>
        <dbReference type="ChEBI" id="CHEBI:78442"/>
        <dbReference type="ChEBI" id="CHEBI:78531"/>
        <dbReference type="ChEBI" id="CHEBI:456215"/>
        <dbReference type="EC" id="6.1.1.20"/>
    </reaction>
</comment>
<dbReference type="SMART" id="SM00873">
    <property type="entry name" value="B3_4"/>
    <property type="match status" value="1"/>
</dbReference>
<evidence type="ECO:0000256" key="5">
    <source>
        <dbReference type="ARBA" id="ARBA00022555"/>
    </source>
</evidence>
<feature type="binding site" evidence="15">
    <location>
        <position position="470"/>
    </location>
    <ligand>
        <name>Mg(2+)</name>
        <dbReference type="ChEBI" id="CHEBI:18420"/>
        <note>shared with alpha subunit</note>
    </ligand>
</feature>
<dbReference type="SMART" id="SM00874">
    <property type="entry name" value="B5"/>
    <property type="match status" value="1"/>
</dbReference>
<feature type="binding site" evidence="15">
    <location>
        <position position="461"/>
    </location>
    <ligand>
        <name>Mg(2+)</name>
        <dbReference type="ChEBI" id="CHEBI:18420"/>
        <note>shared with alpha subunit</note>
    </ligand>
</feature>
<dbReference type="InterPro" id="IPR020825">
    <property type="entry name" value="Phe-tRNA_synthase-like_B3/B4"/>
</dbReference>
<name>A0ABW0YQS7_9BACI</name>
<dbReference type="InterPro" id="IPR036690">
    <property type="entry name" value="Fdx_antiC-bd_sf"/>
</dbReference>
<dbReference type="InterPro" id="IPR045060">
    <property type="entry name" value="Phe-tRNA-ligase_IIc_bsu"/>
</dbReference>
<dbReference type="InterPro" id="IPR005121">
    <property type="entry name" value="Fdx_antiC-bd"/>
</dbReference>
<dbReference type="Gene3D" id="3.30.56.10">
    <property type="match status" value="2"/>
</dbReference>
<keyword evidence="21" id="KW-1185">Reference proteome</keyword>
<organism evidence="20 21">
    <name type="scientific">Thalassorhabdus alkalitolerans</name>
    <dbReference type="NCBI Taxonomy" id="2282697"/>
    <lineage>
        <taxon>Bacteria</taxon>
        <taxon>Bacillati</taxon>
        <taxon>Bacillota</taxon>
        <taxon>Bacilli</taxon>
        <taxon>Bacillales</taxon>
        <taxon>Bacillaceae</taxon>
        <taxon>Thalassorhabdus</taxon>
    </lineage>
</organism>
<dbReference type="InterPro" id="IPR004532">
    <property type="entry name" value="Phe-tRNA-ligase_IIc_bsu_bact"/>
</dbReference>
<dbReference type="NCBIfam" id="NF045760">
    <property type="entry name" value="YtpR"/>
    <property type="match status" value="1"/>
</dbReference>
<dbReference type="SUPFAM" id="SSF56037">
    <property type="entry name" value="PheT/TilS domain"/>
    <property type="match status" value="1"/>
</dbReference>
<evidence type="ECO:0000259" key="17">
    <source>
        <dbReference type="PROSITE" id="PS50886"/>
    </source>
</evidence>
<sequence length="806" mass="89888">MLVSYRWLQDYIDLSDMTPSEVAEKLTRGGVEVDILHELNQGVENVVIGSVTSCEQHPNADKLNLCQVKIGEEVSQIVCGAPNVAAGQKVAVAKPGAKLPGGVKIKRTKLRGESSEGMICSLQELGVEPKLVAKEFADGIFVFPQEVEEGADALEALSLNDTVLELDLTPNRADCLSMIGVAYEMAALLDRQVKLPDTTHHEDEEKTSNFVSVEVENGEDNPYYGAKVIKDVTISPSPLWLQNRLVAAGIRPINNVVDITNFVLLEYGQPLHAFDYDRFGSSEIVVRRAKEGEKITTLDEEERTLSPDHLVITNGKEATALAGVMGGAFSEVTSETKTVLLEAAYFNPSLVRKASRDHSLRSESSSRFEKGIDLFRVEQAAERAAKLMEDLAGGKVLEGTVEKDSRDKSKPVITTTVTRINSLLGMELSQSDMIDIFRRLRLDVTEQEHSLEVSIPSRRPDLRIEEDLVEEVARLYGYDYIPTTLPAGATTPGSLTDYQAKRRQIRRYLESSGLHETINYSLTSPEKVNRFATEKTEHTVNVSMPMSEERSVMRTSLLPHIIDAIQYNHNRQLHNAAIFEVGSIFLTDQKQLAEQPEEKEMLAGAITGLWETHMWQGEKKEVDFYVLKGILEGMFEELGLENEISFKPLKLEDMHPGRTAEILLGGEHAGFIGQVHPSLKKLYDIKETYVFQVNLQFILSFKGENLRYQTLPRYPSIGRDIALVLNEDIPAGEVKAVIRKAGGSLLRKVNLFDLYQGEHMEEGKKSLAFSLLYLDPERTLTDEEVTKVHEHVLEELKSNVGAVLRA</sequence>
<dbReference type="InterPro" id="IPR005147">
    <property type="entry name" value="tRNA_synthase_B5-dom"/>
</dbReference>
<dbReference type="Gene3D" id="3.50.40.10">
    <property type="entry name" value="Phenylalanyl-trna Synthetase, Chain B, domain 3"/>
    <property type="match status" value="1"/>
</dbReference>
<dbReference type="InterPro" id="IPR002547">
    <property type="entry name" value="tRNA-bd_dom"/>
</dbReference>
<dbReference type="GO" id="GO:0004826">
    <property type="term" value="F:phenylalanine-tRNA ligase activity"/>
    <property type="evidence" value="ECO:0007669"/>
    <property type="project" value="UniProtKB-EC"/>
</dbReference>
<evidence type="ECO:0000256" key="11">
    <source>
        <dbReference type="ARBA" id="ARBA00022884"/>
    </source>
</evidence>
<evidence type="ECO:0000259" key="18">
    <source>
        <dbReference type="PROSITE" id="PS51447"/>
    </source>
</evidence>
<dbReference type="SUPFAM" id="SSF55681">
    <property type="entry name" value="Class II aaRS and biotin synthetases"/>
    <property type="match status" value="1"/>
</dbReference>
<dbReference type="PROSITE" id="PS51447">
    <property type="entry name" value="FDX_ACB"/>
    <property type="match status" value="1"/>
</dbReference>
<evidence type="ECO:0000256" key="7">
    <source>
        <dbReference type="ARBA" id="ARBA00022723"/>
    </source>
</evidence>
<dbReference type="InterPro" id="IPR041616">
    <property type="entry name" value="PheRS_beta_core"/>
</dbReference>
<dbReference type="SMART" id="SM00896">
    <property type="entry name" value="FDX-ACB"/>
    <property type="match status" value="1"/>
</dbReference>
<evidence type="ECO:0000256" key="13">
    <source>
        <dbReference type="ARBA" id="ARBA00023146"/>
    </source>
</evidence>
<keyword evidence="7 15" id="KW-0479">Metal-binding</keyword>
<dbReference type="PANTHER" id="PTHR10947:SF0">
    <property type="entry name" value="PHENYLALANINE--TRNA LIGASE BETA SUBUNIT"/>
    <property type="match status" value="1"/>
</dbReference>
<dbReference type="Pfam" id="PF17759">
    <property type="entry name" value="tRNA_synthFbeta"/>
    <property type="match status" value="1"/>
</dbReference>
<dbReference type="EMBL" id="JBHSOZ010000003">
    <property type="protein sequence ID" value="MFC5712724.1"/>
    <property type="molecule type" value="Genomic_DNA"/>
</dbReference>
<dbReference type="PROSITE" id="PS50886">
    <property type="entry name" value="TRBD"/>
    <property type="match status" value="1"/>
</dbReference>
<keyword evidence="13 15" id="KW-0030">Aminoacyl-tRNA synthetase</keyword>
<evidence type="ECO:0000313" key="21">
    <source>
        <dbReference type="Proteomes" id="UP001596142"/>
    </source>
</evidence>
<dbReference type="HAMAP" id="MF_00283">
    <property type="entry name" value="Phe_tRNA_synth_beta1"/>
    <property type="match status" value="1"/>
</dbReference>
<evidence type="ECO:0000256" key="12">
    <source>
        <dbReference type="ARBA" id="ARBA00022917"/>
    </source>
</evidence>
<dbReference type="InterPro" id="IPR009061">
    <property type="entry name" value="DNA-bd_dom_put_sf"/>
</dbReference>
<dbReference type="Proteomes" id="UP001596142">
    <property type="component" value="Unassembled WGS sequence"/>
</dbReference>
<accession>A0ABW0YQS7</accession>
<evidence type="ECO:0000256" key="16">
    <source>
        <dbReference type="PROSITE-ProRule" id="PRU00209"/>
    </source>
</evidence>
<reference evidence="21" key="1">
    <citation type="journal article" date="2019" name="Int. J. Syst. Evol. Microbiol.">
        <title>The Global Catalogue of Microorganisms (GCM) 10K type strain sequencing project: providing services to taxonomists for standard genome sequencing and annotation.</title>
        <authorList>
            <consortium name="The Broad Institute Genomics Platform"/>
            <consortium name="The Broad Institute Genome Sequencing Center for Infectious Disease"/>
            <person name="Wu L."/>
            <person name="Ma J."/>
        </authorList>
    </citation>
    <scope>NUCLEOTIDE SEQUENCE [LARGE SCALE GENOMIC DNA]</scope>
    <source>
        <strain evidence="21">CECT 7184</strain>
    </source>
</reference>
<evidence type="ECO:0000256" key="4">
    <source>
        <dbReference type="ARBA" id="ARBA00022490"/>
    </source>
</evidence>
<feature type="binding site" evidence="15">
    <location>
        <position position="471"/>
    </location>
    <ligand>
        <name>Mg(2+)</name>
        <dbReference type="ChEBI" id="CHEBI:18420"/>
        <note>shared with alpha subunit</note>
    </ligand>
</feature>
<dbReference type="InterPro" id="IPR045864">
    <property type="entry name" value="aa-tRNA-synth_II/BPL/LPL"/>
</dbReference>
<proteinExistence type="inferred from homology"/>
<comment type="similarity">
    <text evidence="2 15">Belongs to the phenylalanyl-tRNA synthetase beta subunit family. Type 1 subfamily.</text>
</comment>
<evidence type="ECO:0000259" key="19">
    <source>
        <dbReference type="PROSITE" id="PS51483"/>
    </source>
</evidence>
<evidence type="ECO:0000256" key="1">
    <source>
        <dbReference type="ARBA" id="ARBA00004496"/>
    </source>
</evidence>
<gene>
    <name evidence="15 20" type="primary">pheT</name>
    <name evidence="20" type="ORF">ACFPU1_08015</name>
</gene>
<evidence type="ECO:0000256" key="2">
    <source>
        <dbReference type="ARBA" id="ARBA00008653"/>
    </source>
</evidence>
<dbReference type="Gene3D" id="3.30.930.10">
    <property type="entry name" value="Bira Bifunctional Protein, Domain 2"/>
    <property type="match status" value="1"/>
</dbReference>
<feature type="domain" description="TRNA-binding" evidence="17">
    <location>
        <begin position="40"/>
        <end position="154"/>
    </location>
</feature>
<evidence type="ECO:0000256" key="10">
    <source>
        <dbReference type="ARBA" id="ARBA00022842"/>
    </source>
</evidence>
<keyword evidence="8 15" id="KW-0547">Nucleotide-binding</keyword>
<dbReference type="SUPFAM" id="SSF50249">
    <property type="entry name" value="Nucleic acid-binding proteins"/>
    <property type="match status" value="1"/>
</dbReference>
<dbReference type="Pfam" id="PF03147">
    <property type="entry name" value="FDX-ACB"/>
    <property type="match status" value="1"/>
</dbReference>
<dbReference type="Pfam" id="PF03484">
    <property type="entry name" value="B5"/>
    <property type="match status" value="1"/>
</dbReference>
<dbReference type="EC" id="6.1.1.20" evidence="15"/>
<keyword evidence="4 15" id="KW-0963">Cytoplasm</keyword>
<comment type="subcellular location">
    <subcellularLocation>
        <location evidence="1 15">Cytoplasm</location>
    </subcellularLocation>
</comment>
<keyword evidence="9 15" id="KW-0067">ATP-binding</keyword>
<dbReference type="InterPro" id="IPR012340">
    <property type="entry name" value="NA-bd_OB-fold"/>
</dbReference>
<dbReference type="NCBIfam" id="TIGR00472">
    <property type="entry name" value="pheT_bact"/>
    <property type="match status" value="1"/>
</dbReference>
<dbReference type="Pfam" id="PF03483">
    <property type="entry name" value="B3_4"/>
    <property type="match status" value="1"/>
</dbReference>